<comment type="caution">
    <text evidence="1">The sequence shown here is derived from an EMBL/GenBank/DDBJ whole genome shotgun (WGS) entry which is preliminary data.</text>
</comment>
<dbReference type="Pfam" id="PF14518">
    <property type="entry name" value="Haem_oxygenas_2"/>
    <property type="match status" value="1"/>
</dbReference>
<evidence type="ECO:0008006" key="3">
    <source>
        <dbReference type="Google" id="ProtNLM"/>
    </source>
</evidence>
<accession>A0A7W8A9T2</accession>
<organism evidence="1 2">
    <name type="scientific">Nonomuraea endophytica</name>
    <dbReference type="NCBI Taxonomy" id="714136"/>
    <lineage>
        <taxon>Bacteria</taxon>
        <taxon>Bacillati</taxon>
        <taxon>Actinomycetota</taxon>
        <taxon>Actinomycetes</taxon>
        <taxon>Streptosporangiales</taxon>
        <taxon>Streptosporangiaceae</taxon>
        <taxon>Nonomuraea</taxon>
    </lineage>
</organism>
<dbReference type="EMBL" id="JACHIN010000013">
    <property type="protein sequence ID" value="MBB5082259.1"/>
    <property type="molecule type" value="Genomic_DNA"/>
</dbReference>
<sequence length="330" mass="36733">MKGPALPQARGPLSAGVIATLLERGPLSSPAADVDPLGEDLQLALYLTYELHYRGFDGVSEDWEWDPDLLRVRGEMERVFLATLRDKTAGGQDVAGELENLLVEPVDGEGLSYHLRDGGERRQVREYVAHRSIYHLKEADPHAWVIPRLQGRSKAALVAVEFDEFGGGRAERMHAQLFADLMEELELDPSYGAYLNIAPAEMLAVVNMMSMFGLHRSLRGAMVGHFAAAEITTPPSARRIDQGLRRLGVGPRGTLFYTEHIEADAVHEQVLRHDVIGDLLEREPYLTRDVVFGIQATDWLEGRFGEHVLGRWRSGRTSLLGPLPGRTEVR</sequence>
<dbReference type="AlphaFoldDB" id="A0A7W8A9T2"/>
<gene>
    <name evidence="1" type="ORF">HNR40_007754</name>
</gene>
<reference evidence="1 2" key="1">
    <citation type="submission" date="2020-08" db="EMBL/GenBank/DDBJ databases">
        <title>Genomic Encyclopedia of Type Strains, Phase IV (KMG-IV): sequencing the most valuable type-strain genomes for metagenomic binning, comparative biology and taxonomic classification.</title>
        <authorList>
            <person name="Goeker M."/>
        </authorList>
    </citation>
    <scope>NUCLEOTIDE SEQUENCE [LARGE SCALE GENOMIC DNA]</scope>
    <source>
        <strain evidence="1 2">DSM 45385</strain>
    </source>
</reference>
<evidence type="ECO:0000313" key="2">
    <source>
        <dbReference type="Proteomes" id="UP000568380"/>
    </source>
</evidence>
<dbReference type="SUPFAM" id="SSF48613">
    <property type="entry name" value="Heme oxygenase-like"/>
    <property type="match status" value="1"/>
</dbReference>
<dbReference type="Gene3D" id="1.20.910.10">
    <property type="entry name" value="Heme oxygenase-like"/>
    <property type="match status" value="1"/>
</dbReference>
<keyword evidence="2" id="KW-1185">Reference proteome</keyword>
<dbReference type="RefSeq" id="WP_312896668.1">
    <property type="nucleotide sequence ID" value="NZ_JACHIN010000013.1"/>
</dbReference>
<dbReference type="InterPro" id="IPR016084">
    <property type="entry name" value="Haem_Oase-like_multi-hlx"/>
</dbReference>
<dbReference type="Proteomes" id="UP000568380">
    <property type="component" value="Unassembled WGS sequence"/>
</dbReference>
<protein>
    <recommendedName>
        <fullName evidence="3">Iron-containing redox enzyme family protein</fullName>
    </recommendedName>
</protein>
<dbReference type="SMART" id="SM01236">
    <property type="entry name" value="Haem_oxygenase_2"/>
    <property type="match status" value="1"/>
</dbReference>
<name>A0A7W8A9T2_9ACTN</name>
<proteinExistence type="predicted"/>
<evidence type="ECO:0000313" key="1">
    <source>
        <dbReference type="EMBL" id="MBB5082259.1"/>
    </source>
</evidence>